<dbReference type="EMBL" id="BMGB01000001">
    <property type="protein sequence ID" value="GGB03109.1"/>
    <property type="molecule type" value="Genomic_DNA"/>
</dbReference>
<dbReference type="AlphaFoldDB" id="A0A916WJE5"/>
<reference evidence="2" key="1">
    <citation type="journal article" date="2014" name="Int. J. Syst. Evol. Microbiol.">
        <title>Complete genome sequence of Corynebacterium casei LMG S-19264T (=DSM 44701T), isolated from a smear-ripened cheese.</title>
        <authorList>
            <consortium name="US DOE Joint Genome Institute (JGI-PGF)"/>
            <person name="Walter F."/>
            <person name="Albersmeier A."/>
            <person name="Kalinowski J."/>
            <person name="Ruckert C."/>
        </authorList>
    </citation>
    <scope>NUCLEOTIDE SEQUENCE</scope>
    <source>
        <strain evidence="2">CGMCC 1.12813</strain>
    </source>
</reference>
<reference evidence="2" key="2">
    <citation type="submission" date="2020-09" db="EMBL/GenBank/DDBJ databases">
        <authorList>
            <person name="Sun Q."/>
            <person name="Zhou Y."/>
        </authorList>
    </citation>
    <scope>NUCLEOTIDE SEQUENCE</scope>
    <source>
        <strain evidence="2">CGMCC 1.12813</strain>
    </source>
</reference>
<dbReference type="RefSeq" id="WP_188510222.1">
    <property type="nucleotide sequence ID" value="NZ_BMGB01000001.1"/>
</dbReference>
<keyword evidence="1" id="KW-1133">Transmembrane helix</keyword>
<proteinExistence type="predicted"/>
<keyword evidence="1" id="KW-0812">Transmembrane</keyword>
<evidence type="ECO:0000256" key="1">
    <source>
        <dbReference type="SAM" id="Phobius"/>
    </source>
</evidence>
<sequence length="274" mass="26468">MVHAELLKLRTVASTWVALAVAAGGLLVTQVLNVTLLPALASGAVLGDEPAVRDELGAIDTGAAAFQYAALNVFGTGGASGSIGIATIAVLALGVLAGTTDYRHGGIVGTALACPRRGGILAGKVGATAVAAAVLGIALAVIALAVLLGSALTGGGLALSPLDVASALGRGVVVVVLLALLGLAIGVLVRSQLAAFITIAALLLAEPILQGLVQLVTGGLPVWAQLLPVSLARSGLADPAADSGLAPAVALGVLAALTAAVLAAAGVALRRRDL</sequence>
<feature type="transmembrane region" description="Helical" evidence="1">
    <location>
        <begin position="196"/>
        <end position="224"/>
    </location>
</feature>
<keyword evidence="1" id="KW-0472">Membrane</keyword>
<name>A0A916WJE5_9MICO</name>
<feature type="transmembrane region" description="Helical" evidence="1">
    <location>
        <begin position="168"/>
        <end position="189"/>
    </location>
</feature>
<keyword evidence="3" id="KW-1185">Reference proteome</keyword>
<protein>
    <recommendedName>
        <fullName evidence="4">ABC transporter permease</fullName>
    </recommendedName>
</protein>
<evidence type="ECO:0000313" key="2">
    <source>
        <dbReference type="EMBL" id="GGB03109.1"/>
    </source>
</evidence>
<feature type="transmembrane region" description="Helical" evidence="1">
    <location>
        <begin position="12"/>
        <end position="32"/>
    </location>
</feature>
<gene>
    <name evidence="2" type="ORF">GCM10010979_17180</name>
</gene>
<feature type="transmembrane region" description="Helical" evidence="1">
    <location>
        <begin position="125"/>
        <end position="148"/>
    </location>
</feature>
<feature type="transmembrane region" description="Helical" evidence="1">
    <location>
        <begin position="78"/>
        <end position="97"/>
    </location>
</feature>
<feature type="transmembrane region" description="Helical" evidence="1">
    <location>
        <begin position="244"/>
        <end position="269"/>
    </location>
</feature>
<accession>A0A916WJE5</accession>
<evidence type="ECO:0000313" key="3">
    <source>
        <dbReference type="Proteomes" id="UP000606922"/>
    </source>
</evidence>
<evidence type="ECO:0008006" key="4">
    <source>
        <dbReference type="Google" id="ProtNLM"/>
    </source>
</evidence>
<comment type="caution">
    <text evidence="2">The sequence shown here is derived from an EMBL/GenBank/DDBJ whole genome shotgun (WGS) entry which is preliminary data.</text>
</comment>
<dbReference type="Proteomes" id="UP000606922">
    <property type="component" value="Unassembled WGS sequence"/>
</dbReference>
<organism evidence="2 3">
    <name type="scientific">Conyzicola nivalis</name>
    <dbReference type="NCBI Taxonomy" id="1477021"/>
    <lineage>
        <taxon>Bacteria</taxon>
        <taxon>Bacillati</taxon>
        <taxon>Actinomycetota</taxon>
        <taxon>Actinomycetes</taxon>
        <taxon>Micrococcales</taxon>
        <taxon>Microbacteriaceae</taxon>
        <taxon>Conyzicola</taxon>
    </lineage>
</organism>